<name>A0A917TPN9_9BACI</name>
<comment type="caution">
    <text evidence="1">The sequence shown here is derived from an EMBL/GenBank/DDBJ whole genome shotgun (WGS) entry which is preliminary data.</text>
</comment>
<proteinExistence type="predicted"/>
<protein>
    <submittedName>
        <fullName evidence="1">Uncharacterized protein</fullName>
    </submittedName>
</protein>
<reference evidence="1" key="1">
    <citation type="journal article" date="2014" name="Int. J. Syst. Evol. Microbiol.">
        <title>Complete genome sequence of Corynebacterium casei LMG S-19264T (=DSM 44701T), isolated from a smear-ripened cheese.</title>
        <authorList>
            <consortium name="US DOE Joint Genome Institute (JGI-PGF)"/>
            <person name="Walter F."/>
            <person name="Albersmeier A."/>
            <person name="Kalinowski J."/>
            <person name="Ruckert C."/>
        </authorList>
    </citation>
    <scope>NUCLEOTIDE SEQUENCE</scope>
    <source>
        <strain evidence="1">CGMCC 1.6333</strain>
    </source>
</reference>
<dbReference type="RefSeq" id="WP_162879173.1">
    <property type="nucleotide sequence ID" value="NZ_BMLG01000008.1"/>
</dbReference>
<organism evidence="1 2">
    <name type="scientific">Paraliobacillus quinghaiensis</name>
    <dbReference type="NCBI Taxonomy" id="470815"/>
    <lineage>
        <taxon>Bacteria</taxon>
        <taxon>Bacillati</taxon>
        <taxon>Bacillota</taxon>
        <taxon>Bacilli</taxon>
        <taxon>Bacillales</taxon>
        <taxon>Bacillaceae</taxon>
        <taxon>Paraliobacillus</taxon>
    </lineage>
</organism>
<evidence type="ECO:0000313" key="2">
    <source>
        <dbReference type="Proteomes" id="UP000618460"/>
    </source>
</evidence>
<evidence type="ECO:0000313" key="1">
    <source>
        <dbReference type="EMBL" id="GGM32230.1"/>
    </source>
</evidence>
<keyword evidence="2" id="KW-1185">Reference proteome</keyword>
<sequence>MKDTNATDSDKLKALLSNVYQKGSQGASLQEVMHQLQAELPRILKRT</sequence>
<dbReference type="EMBL" id="BMLG01000008">
    <property type="protein sequence ID" value="GGM32230.1"/>
    <property type="molecule type" value="Genomic_DNA"/>
</dbReference>
<gene>
    <name evidence="1" type="ORF">GCM10011351_17930</name>
</gene>
<reference evidence="1" key="2">
    <citation type="submission" date="2020-09" db="EMBL/GenBank/DDBJ databases">
        <authorList>
            <person name="Sun Q."/>
            <person name="Zhou Y."/>
        </authorList>
    </citation>
    <scope>NUCLEOTIDE SEQUENCE</scope>
    <source>
        <strain evidence="1">CGMCC 1.6333</strain>
    </source>
</reference>
<accession>A0A917TPN9</accession>
<dbReference type="Proteomes" id="UP000618460">
    <property type="component" value="Unassembled WGS sequence"/>
</dbReference>
<dbReference type="AlphaFoldDB" id="A0A917TPN9"/>